<evidence type="ECO:0000313" key="2">
    <source>
        <dbReference type="EMBL" id="MDN4572056.1"/>
    </source>
</evidence>
<dbReference type="RefSeq" id="WP_301233391.1">
    <property type="nucleotide sequence ID" value="NZ_QAIC01000024.1"/>
</dbReference>
<keyword evidence="4" id="KW-1185">Reference proteome</keyword>
<dbReference type="EMBL" id="QAID01000040">
    <property type="protein sequence ID" value="MDN4578902.1"/>
    <property type="molecule type" value="Genomic_DNA"/>
</dbReference>
<keyword evidence="1" id="KW-0812">Transmembrane</keyword>
<evidence type="ECO:0000313" key="4">
    <source>
        <dbReference type="Proteomes" id="UP001172788"/>
    </source>
</evidence>
<reference evidence="2" key="1">
    <citation type="submission" date="2018-04" db="EMBL/GenBank/DDBJ databases">
        <authorList>
            <person name="Jy Z."/>
        </authorList>
    </citation>
    <scope>NUCLEOTIDE SEQUENCE</scope>
    <source>
        <strain evidence="3">AS13</strain>
        <strain evidence="2">LA18</strain>
    </source>
</reference>
<comment type="caution">
    <text evidence="2">The sequence shown here is derived from an EMBL/GenBank/DDBJ whole genome shotgun (WGS) entry which is preliminary data.</text>
</comment>
<dbReference type="EMBL" id="QAIC01000024">
    <property type="protein sequence ID" value="MDN4572056.1"/>
    <property type="molecule type" value="Genomic_DNA"/>
</dbReference>
<organism evidence="2 5">
    <name type="scientific">Pandoraea cepalis</name>
    <dbReference type="NCBI Taxonomy" id="2508294"/>
    <lineage>
        <taxon>Bacteria</taxon>
        <taxon>Pseudomonadati</taxon>
        <taxon>Pseudomonadota</taxon>
        <taxon>Betaproteobacteria</taxon>
        <taxon>Burkholderiales</taxon>
        <taxon>Burkholderiaceae</taxon>
        <taxon>Pandoraea</taxon>
    </lineage>
</organism>
<name>A0AAW7MH30_9BURK</name>
<evidence type="ECO:0000256" key="1">
    <source>
        <dbReference type="SAM" id="Phobius"/>
    </source>
</evidence>
<evidence type="ECO:0000313" key="3">
    <source>
        <dbReference type="EMBL" id="MDN4578902.1"/>
    </source>
</evidence>
<dbReference type="AlphaFoldDB" id="A0AAW7MH30"/>
<keyword evidence="1" id="KW-0472">Membrane</keyword>
<keyword evidence="1" id="KW-1133">Transmembrane helix</keyword>
<dbReference type="Proteomes" id="UP001172788">
    <property type="component" value="Unassembled WGS sequence"/>
</dbReference>
<proteinExistence type="predicted"/>
<accession>A0AAW7MH30</accession>
<feature type="transmembrane region" description="Helical" evidence="1">
    <location>
        <begin position="130"/>
        <end position="153"/>
    </location>
</feature>
<sequence length="200" mass="20515">MADAVEELVRDIFAATGQKVSRDDPIVAAALVNARLIRDAGEHATQGIGRAVDAAAESLAAAAGVHEAAKVSARESVSCAKDEVAAAAKAAAISATEQVREQMERIAADSIRSAIAVGEARAPSAWKLKVAVVGGVLVVGCLLTGVLAGAWLARSASPQLSEQQQRELAAGKDFLAILPVMDPTTKAKVVRLIKESGRGS</sequence>
<protein>
    <submittedName>
        <fullName evidence="2">Uncharacterized protein</fullName>
    </submittedName>
</protein>
<evidence type="ECO:0000313" key="5">
    <source>
        <dbReference type="Proteomes" id="UP001172791"/>
    </source>
</evidence>
<dbReference type="Proteomes" id="UP001172791">
    <property type="component" value="Unassembled WGS sequence"/>
</dbReference>
<gene>
    <name evidence="2" type="ORF">DBA34_02060</name>
    <name evidence="3" type="ORF">DBB29_12330</name>
</gene>